<dbReference type="RefSeq" id="WP_343781245.1">
    <property type="nucleotide sequence ID" value="NZ_BAAACZ010000003.1"/>
</dbReference>
<feature type="transmembrane region" description="Helical" evidence="1">
    <location>
        <begin position="164"/>
        <end position="181"/>
    </location>
</feature>
<protein>
    <submittedName>
        <fullName evidence="2">TIGR02206 family membrane protein</fullName>
    </submittedName>
</protein>
<accession>A0ABN0ZLD0</accession>
<reference evidence="2 3" key="1">
    <citation type="journal article" date="2019" name="Int. J. Syst. Evol. Microbiol.">
        <title>The Global Catalogue of Microorganisms (GCM) 10K type strain sequencing project: providing services to taxonomists for standard genome sequencing and annotation.</title>
        <authorList>
            <consortium name="The Broad Institute Genomics Platform"/>
            <consortium name="The Broad Institute Genome Sequencing Center for Infectious Disease"/>
            <person name="Wu L."/>
            <person name="Ma J."/>
        </authorList>
    </citation>
    <scope>NUCLEOTIDE SEQUENCE [LARGE SCALE GENOMIC DNA]</scope>
    <source>
        <strain evidence="2 3">JCM 14193</strain>
    </source>
</reference>
<keyword evidence="3" id="KW-1185">Reference proteome</keyword>
<evidence type="ECO:0000313" key="2">
    <source>
        <dbReference type="EMBL" id="GAA0451400.1"/>
    </source>
</evidence>
<dbReference type="Proteomes" id="UP001500740">
    <property type="component" value="Unassembled WGS sequence"/>
</dbReference>
<comment type="caution">
    <text evidence="2">The sequence shown here is derived from an EMBL/GenBank/DDBJ whole genome shotgun (WGS) entry which is preliminary data.</text>
</comment>
<feature type="transmembrane region" description="Helical" evidence="1">
    <location>
        <begin position="77"/>
        <end position="97"/>
    </location>
</feature>
<gene>
    <name evidence="2" type="ORF">GCM10008935_02420</name>
</gene>
<dbReference type="NCBIfam" id="TIGR02206">
    <property type="entry name" value="intg_mem_TP0381"/>
    <property type="match status" value="1"/>
</dbReference>
<feature type="transmembrane region" description="Helical" evidence="1">
    <location>
        <begin position="208"/>
        <end position="230"/>
    </location>
</feature>
<dbReference type="Pfam" id="PF14808">
    <property type="entry name" value="TMEM164"/>
    <property type="match status" value="1"/>
</dbReference>
<proteinExistence type="predicted"/>
<feature type="transmembrane region" description="Helical" evidence="1">
    <location>
        <begin position="16"/>
        <end position="37"/>
    </location>
</feature>
<keyword evidence="1" id="KW-0472">Membrane</keyword>
<evidence type="ECO:0000256" key="1">
    <source>
        <dbReference type="SAM" id="Phobius"/>
    </source>
</evidence>
<dbReference type="InterPro" id="IPR011737">
    <property type="entry name" value="CHP02206_TP0381"/>
</dbReference>
<sequence length="238" mass="27620">MWGLVGFDRAEYPFELFGAPHIVMLLFTFVVAGYLYVYRKHIREKYSKAWTYSLITLLILGEITFHLWYLVHGEWRLAVNLPLQLSSISMYLCALMLLTKDYRLFEVTFFVSMTGAFIAMVTPELFFGYPHMRFFQFFISHMAIVIACLYMLWVEQFKPTFKSVGRAFVALNVIAFVVWNVNNLLGSNYMFLNGKPASATFLDYLGPYPWYILSLEVIALGLFVIIYGLVTGFGRLSR</sequence>
<name>A0ABN0ZLD0_9BACI</name>
<feature type="transmembrane region" description="Helical" evidence="1">
    <location>
        <begin position="49"/>
        <end position="71"/>
    </location>
</feature>
<dbReference type="EMBL" id="BAAACZ010000003">
    <property type="protein sequence ID" value="GAA0451400.1"/>
    <property type="molecule type" value="Genomic_DNA"/>
</dbReference>
<feature type="transmembrane region" description="Helical" evidence="1">
    <location>
        <begin position="134"/>
        <end position="152"/>
    </location>
</feature>
<evidence type="ECO:0000313" key="3">
    <source>
        <dbReference type="Proteomes" id="UP001500740"/>
    </source>
</evidence>
<keyword evidence="1" id="KW-1133">Transmembrane helix</keyword>
<organism evidence="2 3">
    <name type="scientific">Alkalibacillus silvisoli</name>
    <dbReference type="NCBI Taxonomy" id="392823"/>
    <lineage>
        <taxon>Bacteria</taxon>
        <taxon>Bacillati</taxon>
        <taxon>Bacillota</taxon>
        <taxon>Bacilli</taxon>
        <taxon>Bacillales</taxon>
        <taxon>Bacillaceae</taxon>
        <taxon>Alkalibacillus</taxon>
    </lineage>
</organism>
<feature type="transmembrane region" description="Helical" evidence="1">
    <location>
        <begin position="104"/>
        <end position="122"/>
    </location>
</feature>
<keyword evidence="1" id="KW-0812">Transmembrane</keyword>